<dbReference type="RefSeq" id="WP_153403313.1">
    <property type="nucleotide sequence ID" value="NZ_ML762430.1"/>
</dbReference>
<dbReference type="Gene3D" id="3.40.50.300">
    <property type="entry name" value="P-loop containing nucleotide triphosphate hydrolases"/>
    <property type="match status" value="1"/>
</dbReference>
<gene>
    <name evidence="1" type="ORF">F9U64_10985</name>
</gene>
<sequence length="68" mass="7591">MAKPFVISISSVSGGGKTTLTNWFAEVFPNATVFYYDDYGFSGTSNFTECYIMVRNLISGTLPQLFRM</sequence>
<comment type="caution">
    <text evidence="1">The sequence shown here is derived from an EMBL/GenBank/DDBJ whole genome shotgun (WGS) entry which is preliminary data.</text>
</comment>
<dbReference type="Proteomes" id="UP000480246">
    <property type="component" value="Unassembled WGS sequence"/>
</dbReference>
<accession>A0A7C8GT74</accession>
<protein>
    <recommendedName>
        <fullName evidence="3">Uridine kinase</fullName>
    </recommendedName>
</protein>
<proteinExistence type="predicted"/>
<keyword evidence="2" id="KW-1185">Reference proteome</keyword>
<name>A0A7C8GT74_9BACI</name>
<evidence type="ECO:0000313" key="1">
    <source>
        <dbReference type="EMBL" id="KAB8135785.1"/>
    </source>
</evidence>
<evidence type="ECO:0008006" key="3">
    <source>
        <dbReference type="Google" id="ProtNLM"/>
    </source>
</evidence>
<reference evidence="1 2" key="1">
    <citation type="submission" date="2019-10" db="EMBL/GenBank/DDBJ databases">
        <title>Gracilibacillus sp. nov. isolated from rice seeds.</title>
        <authorList>
            <person name="He S."/>
        </authorList>
    </citation>
    <scope>NUCLEOTIDE SEQUENCE [LARGE SCALE GENOMIC DNA]</scope>
    <source>
        <strain evidence="1 2">TD8</strain>
    </source>
</reference>
<dbReference type="SUPFAM" id="SSF52540">
    <property type="entry name" value="P-loop containing nucleoside triphosphate hydrolases"/>
    <property type="match status" value="1"/>
</dbReference>
<organism evidence="1 2">
    <name type="scientific">Gracilibacillus oryzae</name>
    <dbReference type="NCBI Taxonomy" id="1672701"/>
    <lineage>
        <taxon>Bacteria</taxon>
        <taxon>Bacillati</taxon>
        <taxon>Bacillota</taxon>
        <taxon>Bacilli</taxon>
        <taxon>Bacillales</taxon>
        <taxon>Bacillaceae</taxon>
        <taxon>Gracilibacillus</taxon>
    </lineage>
</organism>
<dbReference type="EMBL" id="WEID01000052">
    <property type="protein sequence ID" value="KAB8135785.1"/>
    <property type="molecule type" value="Genomic_DNA"/>
</dbReference>
<dbReference type="AlphaFoldDB" id="A0A7C8GT74"/>
<evidence type="ECO:0000313" key="2">
    <source>
        <dbReference type="Proteomes" id="UP000480246"/>
    </source>
</evidence>
<dbReference type="InterPro" id="IPR027417">
    <property type="entry name" value="P-loop_NTPase"/>
</dbReference>